<name>A0ABT8WKM5_9FLAO</name>
<organism evidence="5 6">
    <name type="scientific">Flavivirga jejuensis</name>
    <dbReference type="NCBI Taxonomy" id="870487"/>
    <lineage>
        <taxon>Bacteria</taxon>
        <taxon>Pseudomonadati</taxon>
        <taxon>Bacteroidota</taxon>
        <taxon>Flavobacteriia</taxon>
        <taxon>Flavobacteriales</taxon>
        <taxon>Flavobacteriaceae</taxon>
        <taxon>Flavivirga</taxon>
    </lineage>
</organism>
<feature type="domain" description="Outer membrane protein beta-barrel" evidence="4">
    <location>
        <begin position="385"/>
        <end position="782"/>
    </location>
</feature>
<comment type="subcellular location">
    <subcellularLocation>
        <location evidence="1">Cell outer membrane</location>
    </subcellularLocation>
</comment>
<dbReference type="Gene3D" id="2.40.170.20">
    <property type="entry name" value="TonB-dependent receptor, beta-barrel domain"/>
    <property type="match status" value="1"/>
</dbReference>
<dbReference type="Proteomes" id="UP001176806">
    <property type="component" value="Unassembled WGS sequence"/>
</dbReference>
<keyword evidence="6" id="KW-1185">Reference proteome</keyword>
<dbReference type="EMBL" id="JAUOEL010000002">
    <property type="protein sequence ID" value="MDO5973712.1"/>
    <property type="molecule type" value="Genomic_DNA"/>
</dbReference>
<evidence type="ECO:0000256" key="1">
    <source>
        <dbReference type="ARBA" id="ARBA00004442"/>
    </source>
</evidence>
<proteinExistence type="predicted"/>
<evidence type="ECO:0000313" key="6">
    <source>
        <dbReference type="Proteomes" id="UP001176806"/>
    </source>
</evidence>
<dbReference type="RefSeq" id="WP_303300830.1">
    <property type="nucleotide sequence ID" value="NZ_BAABDA010000051.1"/>
</dbReference>
<dbReference type="Gene3D" id="2.60.40.1120">
    <property type="entry name" value="Carboxypeptidase-like, regulatory domain"/>
    <property type="match status" value="1"/>
</dbReference>
<reference evidence="5" key="1">
    <citation type="submission" date="2023-07" db="EMBL/GenBank/DDBJ databases">
        <title>Two novel species in the genus Flavivirga.</title>
        <authorList>
            <person name="Kwon K."/>
        </authorList>
    </citation>
    <scope>NUCLEOTIDE SEQUENCE</scope>
    <source>
        <strain evidence="5">KACC 14158</strain>
    </source>
</reference>
<keyword evidence="3" id="KW-0998">Cell outer membrane</keyword>
<dbReference type="InterPro" id="IPR036942">
    <property type="entry name" value="Beta-barrel_TonB_sf"/>
</dbReference>
<dbReference type="InterPro" id="IPR008969">
    <property type="entry name" value="CarboxyPept-like_regulatory"/>
</dbReference>
<gene>
    <name evidence="5" type="ORF">Q4Q40_05905</name>
</gene>
<evidence type="ECO:0000256" key="2">
    <source>
        <dbReference type="ARBA" id="ARBA00023136"/>
    </source>
</evidence>
<protein>
    <submittedName>
        <fullName evidence="5">Outer membrane beta-barrel family protein</fullName>
    </submittedName>
</protein>
<evidence type="ECO:0000259" key="4">
    <source>
        <dbReference type="Pfam" id="PF14905"/>
    </source>
</evidence>
<comment type="caution">
    <text evidence="5">The sequence shown here is derived from an EMBL/GenBank/DDBJ whole genome shotgun (WGS) entry which is preliminary data.</text>
</comment>
<dbReference type="SUPFAM" id="SSF49464">
    <property type="entry name" value="Carboxypeptidase regulatory domain-like"/>
    <property type="match status" value="1"/>
</dbReference>
<accession>A0ABT8WKM5</accession>
<keyword evidence="2" id="KW-0472">Membrane</keyword>
<sequence>MSITYKGFFIISLLLIQQAHTQINPDSFESNKNIIIVRSKILDTKNAYIPYANIVFINLKTEDKAGVISNEDDGVFSIELIPGEYIVQISVLGYSKYTKNYHFFKDTVLKDIVLQEQNEQLDEVIIKGDISKNIKHSATSMTINIQNDTLYKKISAADILPLLPGVQIDQEGSVTLEGEPVTFLMNGKRQRMSSDILMMLLESIQGDGLKSVELINTPSAKYSGRIKKVIDINLKKQREDGIVGSVSTRVNNADFSIMPLISINYKTGKFVFTVSSMPYFYSKRTTSFFTNRQLLDNSLSFDDEQENLRKSTNSFNEFGVDYTINKKHSVSVGISLDNGNNESGIDYITNQFAFEALTNQQFTTNANKTHNDGYTLDFGYRYDIGEQGARLDFASSYGENTLDSDLLNENELIDVSDDTTVYENNRDGQNQKNKQFSSRLDYVLSLKDKKGKFESGIKYDDLSITDANIFESFNTDTNVYNIDTDFTNSFEYNEQVYTSYASFDSSHKKLKYSLGLRLEHVETQSFSETTNQTFNNTFSNILPVISLKYMTNEKQTSNISLSYRKGYNLPPYIQLNPFETFVNSNTIKRGNPELTQNIYHLLRLSHTINNKYFFTLNANFYTNLFQTTQILEDDITVISYQNLGKRSLYKASFSTTLNLYAWWRLNVNSMFNYSVLKSMSVDNSIFTWVTPTTNTFTLPNNYIINLSTYFSNGDSSGLDTPNSFLRVSTSISLSKRFFSNKLSTRIGISDIFGATNKNESSYIIDNTSYSSRVLIQNPRISFRASYNFSSGKKVNKKAKKSSAVDGSRF</sequence>
<dbReference type="SUPFAM" id="SSF56935">
    <property type="entry name" value="Porins"/>
    <property type="match status" value="1"/>
</dbReference>
<evidence type="ECO:0000256" key="3">
    <source>
        <dbReference type="ARBA" id="ARBA00023237"/>
    </source>
</evidence>
<evidence type="ECO:0000313" key="5">
    <source>
        <dbReference type="EMBL" id="MDO5973712.1"/>
    </source>
</evidence>
<dbReference type="InterPro" id="IPR041700">
    <property type="entry name" value="OMP_b-brl_3"/>
</dbReference>
<dbReference type="Pfam" id="PF14905">
    <property type="entry name" value="OMP_b-brl_3"/>
    <property type="match status" value="1"/>
</dbReference>